<dbReference type="Proteomes" id="UP000017831">
    <property type="component" value="Unassembled WGS sequence"/>
</dbReference>
<gene>
    <name evidence="1" type="ORF">HMPREF1534_00812</name>
</gene>
<organism evidence="1 2">
    <name type="scientific">Phocaeicola massiliensis B84634 = Timone 84634 = DSM 17679 = JCM 13223</name>
    <dbReference type="NCBI Taxonomy" id="1121098"/>
    <lineage>
        <taxon>Bacteria</taxon>
        <taxon>Pseudomonadati</taxon>
        <taxon>Bacteroidota</taxon>
        <taxon>Bacteroidia</taxon>
        <taxon>Bacteroidales</taxon>
        <taxon>Bacteroidaceae</taxon>
        <taxon>Phocaeicola</taxon>
    </lineage>
</organism>
<evidence type="ECO:0000313" key="1">
    <source>
        <dbReference type="EMBL" id="EOA57001.1"/>
    </source>
</evidence>
<reference evidence="1 2" key="1">
    <citation type="submission" date="2013-04" db="EMBL/GenBank/DDBJ databases">
        <title>The Genome Sequence of Bacteroides massiliensis DSM 17679.</title>
        <authorList>
            <consortium name="The Broad Institute Genomics Platform"/>
            <person name="Earl A."/>
            <person name="Ward D."/>
            <person name="Feldgarden M."/>
            <person name="Gevers D."/>
            <person name="Martens E."/>
            <person name="Fenner L."/>
            <person name="Roux V."/>
            <person name="Mallet M.N."/>
            <person name="Raoult D."/>
            <person name="Walker B."/>
            <person name="Young S."/>
            <person name="Zeng Q."/>
            <person name="Gargeya S."/>
            <person name="Fitzgerald M."/>
            <person name="Haas B."/>
            <person name="Abouelleil A."/>
            <person name="Allen A.W."/>
            <person name="Alvarado L."/>
            <person name="Arachchi H.M."/>
            <person name="Berlin A.M."/>
            <person name="Chapman S.B."/>
            <person name="Gainer-Dewar J."/>
            <person name="Goldberg J."/>
            <person name="Griggs A."/>
            <person name="Gujja S."/>
            <person name="Hansen M."/>
            <person name="Howarth C."/>
            <person name="Imamovic A."/>
            <person name="Ireland A."/>
            <person name="Larimer J."/>
            <person name="McCowan C."/>
            <person name="Murphy C."/>
            <person name="Pearson M."/>
            <person name="Poon T.W."/>
            <person name="Priest M."/>
            <person name="Roberts A."/>
            <person name="Saif S."/>
            <person name="Shea T."/>
            <person name="Sisk P."/>
            <person name="Sykes S."/>
            <person name="Wortman J."/>
            <person name="Nusbaum C."/>
            <person name="Birren B."/>
        </authorList>
    </citation>
    <scope>NUCLEOTIDE SEQUENCE [LARGE SCALE GENOMIC DNA]</scope>
    <source>
        <strain evidence="2">B84634 / Timone 84634 / DSM 17679 / JCM 13223</strain>
    </source>
</reference>
<dbReference type="STRING" id="1121098.HMPREF1534_00812"/>
<comment type="caution">
    <text evidence="1">The sequence shown here is derived from an EMBL/GenBank/DDBJ whole genome shotgun (WGS) entry which is preliminary data.</text>
</comment>
<dbReference type="HOGENOM" id="CLU_077108_0_0_10"/>
<dbReference type="PATRIC" id="fig|1121098.3.peg.828"/>
<evidence type="ECO:0000313" key="2">
    <source>
        <dbReference type="Proteomes" id="UP000017831"/>
    </source>
</evidence>
<accession>U6RML9</accession>
<name>U6RML9_9BACT</name>
<dbReference type="EMBL" id="AQHY01000009">
    <property type="protein sequence ID" value="EOA57001.1"/>
    <property type="molecule type" value="Genomic_DNA"/>
</dbReference>
<dbReference type="AlphaFoldDB" id="U6RML9"/>
<protein>
    <recommendedName>
        <fullName evidence="3">Nucleotidyl transferase domain-containing protein</fullName>
    </recommendedName>
</protein>
<dbReference type="RefSeq" id="WP_005937415.1">
    <property type="nucleotide sequence ID" value="NZ_KB890321.1"/>
</dbReference>
<sequence length="298" mass="33915">MAMTLIVLAATMGNKYGGLKQLEGIGPNGETILDFSVYDAVRVGFDKIVFVISRHFEQEFKKLVSGKYEHVVDVEYVYQDVETIPEEKRNPKRTALYGSVRAVLMGEELIDAPFGVINAVNFYQRESFELLYNNLVALKDAGYHSFNVCYRLKNVLAESGGVTRGICEVDENGYLISVTDRTGVERISGNPMYPNEVHKWVALDDNSLVSMNMWGFRPDIFNEMQAAFDKFIDENGMDLKAHYSIPAFMNKRIREGVRVKVIETPARWMGLVSHDDKIQVVLRINDMIRKGIYPSKLF</sequence>
<proteinExistence type="predicted"/>
<evidence type="ECO:0008006" key="3">
    <source>
        <dbReference type="Google" id="ProtNLM"/>
    </source>
</evidence>
<dbReference type="Gene3D" id="3.90.550.10">
    <property type="entry name" value="Spore Coat Polysaccharide Biosynthesis Protein SpsA, Chain A"/>
    <property type="match status" value="1"/>
</dbReference>
<dbReference type="GeneID" id="60063145"/>
<dbReference type="SUPFAM" id="SSF53448">
    <property type="entry name" value="Nucleotide-diphospho-sugar transferases"/>
    <property type="match status" value="1"/>
</dbReference>
<dbReference type="InterPro" id="IPR029044">
    <property type="entry name" value="Nucleotide-diphossugar_trans"/>
</dbReference>
<dbReference type="eggNOG" id="COG1209">
    <property type="taxonomic scope" value="Bacteria"/>
</dbReference>
<keyword evidence="2" id="KW-1185">Reference proteome</keyword>
<dbReference type="OrthoDB" id="1026928at2"/>